<evidence type="ECO:0000313" key="5">
    <source>
        <dbReference type="Proteomes" id="UP001146793"/>
    </source>
</evidence>
<organism evidence="4 5">
    <name type="scientific">Anaeramoeba flamelloides</name>
    <dbReference type="NCBI Taxonomy" id="1746091"/>
    <lineage>
        <taxon>Eukaryota</taxon>
        <taxon>Metamonada</taxon>
        <taxon>Anaeramoebidae</taxon>
        <taxon>Anaeramoeba</taxon>
    </lineage>
</organism>
<feature type="domain" description="Dystroglycan-type cadherin-like" evidence="3">
    <location>
        <begin position="1152"/>
        <end position="1254"/>
    </location>
</feature>
<feature type="transmembrane region" description="Helical" evidence="2">
    <location>
        <begin position="1263"/>
        <end position="1288"/>
    </location>
</feature>
<dbReference type="Pfam" id="PF05345">
    <property type="entry name" value="He_PIG"/>
    <property type="match status" value="7"/>
</dbReference>
<dbReference type="InterPro" id="IPR015919">
    <property type="entry name" value="Cadherin-like_sf"/>
</dbReference>
<keyword evidence="2" id="KW-1133">Transmembrane helix</keyword>
<feature type="region of interest" description="Disordered" evidence="1">
    <location>
        <begin position="1315"/>
        <end position="1358"/>
    </location>
</feature>
<feature type="domain" description="Dystroglycan-type cadherin-like" evidence="3">
    <location>
        <begin position="966"/>
        <end position="1054"/>
    </location>
</feature>
<gene>
    <name evidence="4" type="ORF">M0812_06151</name>
</gene>
<feature type="domain" description="Dystroglycan-type cadherin-like" evidence="3">
    <location>
        <begin position="668"/>
        <end position="759"/>
    </location>
</feature>
<feature type="domain" description="Dystroglycan-type cadherin-like" evidence="3">
    <location>
        <begin position="463"/>
        <end position="563"/>
    </location>
</feature>
<dbReference type="GO" id="GO:0016011">
    <property type="term" value="C:dystroglycan complex"/>
    <property type="evidence" value="ECO:0007669"/>
    <property type="project" value="TreeGrafter"/>
</dbReference>
<reference evidence="4" key="1">
    <citation type="submission" date="2022-08" db="EMBL/GenBank/DDBJ databases">
        <title>Novel sulphate-reducing endosymbionts in the free-living metamonad Anaeramoeba.</title>
        <authorList>
            <person name="Jerlstrom-Hultqvist J."/>
            <person name="Cepicka I."/>
            <person name="Gallot-Lavallee L."/>
            <person name="Salas-Leiva D."/>
            <person name="Curtis B.A."/>
            <person name="Zahonova K."/>
            <person name="Pipaliya S."/>
            <person name="Dacks J."/>
            <person name="Roger A.J."/>
        </authorList>
    </citation>
    <scope>NUCLEOTIDE SEQUENCE</scope>
    <source>
        <strain evidence="4">Busselton2</strain>
    </source>
</reference>
<proteinExistence type="predicted"/>
<protein>
    <submittedName>
        <fullName evidence="4">Ig domain-containing protein</fullName>
    </submittedName>
</protein>
<dbReference type="InterPro" id="IPR006644">
    <property type="entry name" value="Cadg"/>
</dbReference>
<dbReference type="GO" id="GO:0005509">
    <property type="term" value="F:calcium ion binding"/>
    <property type="evidence" value="ECO:0007669"/>
    <property type="project" value="InterPro"/>
</dbReference>
<dbReference type="PANTHER" id="PTHR21559:SF21">
    <property type="entry name" value="DYSTROGLYCAN 1"/>
    <property type="match status" value="1"/>
</dbReference>
<feature type="domain" description="Dystroglycan-type cadherin-like" evidence="3">
    <location>
        <begin position="760"/>
        <end position="857"/>
    </location>
</feature>
<comment type="caution">
    <text evidence="4">The sequence shown here is derived from an EMBL/GenBank/DDBJ whole genome shotgun (WGS) entry which is preliminary data.</text>
</comment>
<dbReference type="PANTHER" id="PTHR21559">
    <property type="entry name" value="DYSTROGLYCAN-RELATED"/>
    <property type="match status" value="1"/>
</dbReference>
<feature type="domain" description="Dystroglycan-type cadherin-like" evidence="3">
    <location>
        <begin position="858"/>
        <end position="957"/>
    </location>
</feature>
<dbReference type="Proteomes" id="UP001146793">
    <property type="component" value="Unassembled WGS sequence"/>
</dbReference>
<name>A0AAV8A8U2_9EUKA</name>
<dbReference type="GO" id="GO:0043236">
    <property type="term" value="F:laminin binding"/>
    <property type="evidence" value="ECO:0007669"/>
    <property type="project" value="TreeGrafter"/>
</dbReference>
<keyword evidence="2" id="KW-0472">Membrane</keyword>
<evidence type="ECO:0000256" key="1">
    <source>
        <dbReference type="SAM" id="MobiDB-lite"/>
    </source>
</evidence>
<evidence type="ECO:0000259" key="3">
    <source>
        <dbReference type="SMART" id="SM00736"/>
    </source>
</evidence>
<feature type="compositionally biased region" description="Low complexity" evidence="1">
    <location>
        <begin position="1391"/>
        <end position="1407"/>
    </location>
</feature>
<feature type="domain" description="Dystroglycan-type cadherin-like" evidence="3">
    <location>
        <begin position="1055"/>
        <end position="1150"/>
    </location>
</feature>
<feature type="domain" description="Dystroglycan-type cadherin-like" evidence="3">
    <location>
        <begin position="564"/>
        <end position="662"/>
    </location>
</feature>
<keyword evidence="2" id="KW-0812">Transmembrane</keyword>
<feature type="compositionally biased region" description="Low complexity" evidence="1">
    <location>
        <begin position="1321"/>
        <end position="1342"/>
    </location>
</feature>
<dbReference type="EMBL" id="JANTQA010000012">
    <property type="protein sequence ID" value="KAJ3449989.1"/>
    <property type="molecule type" value="Genomic_DNA"/>
</dbReference>
<dbReference type="InterPro" id="IPR013783">
    <property type="entry name" value="Ig-like_fold"/>
</dbReference>
<feature type="compositionally biased region" description="Polar residues" evidence="1">
    <location>
        <begin position="1343"/>
        <end position="1358"/>
    </location>
</feature>
<dbReference type="SUPFAM" id="SSF49313">
    <property type="entry name" value="Cadherin-like"/>
    <property type="match status" value="9"/>
</dbReference>
<feature type="region of interest" description="Disordered" evidence="1">
    <location>
        <begin position="1383"/>
        <end position="1407"/>
    </location>
</feature>
<accession>A0AAV8A8U2</accession>
<evidence type="ECO:0000256" key="2">
    <source>
        <dbReference type="SAM" id="Phobius"/>
    </source>
</evidence>
<sequence length="1407" mass="156910">MLDVNFQNDCTPTYVSSPATIETLSGIQSNPDVSISPTDGSIVIVYEDELLDGNGYGIGCTIMNSDWGVQKTRFLINSETTNNQYNPRVAHFPDGKFLVTWISVSDYEIHGRVVSSDGMTFSGEITISQDSGDCFYSEISVFDDGTAIVIWTLTSSYLKGRFVYSDGTMSSSEFTLRDSLVSYDLRPSLDVSIDQNSFFAFTNDGKNPYGSQFSKNDGSLVTDFGKLLNNKGYSTGVVSLPNDNFIFSSKVTDGDGILETRFYIGTSFQNTTKVEGNSNNNYQSIVKGRGNVIVAAYTSDSGGSVGNFLLDMYNNQLADDWDVYSSSSCQETSVAAYDNVYSVVWATNNDIYGVKYNFKYPNYISGLDITPKKIDEEFTFDFVFNNPESVGLTYEVKQADGSDLPDWITHSPSSSTQITGTTPAELSECSTQTFEFTVTTSKSCMMTETKNFQIQITDDPITTGAADFEAQTVQVSQSDWSYQFDENCFNDPDNQEITYTSELANGNPLPGWLVFEESTHTFSSPGVDNQCNNTLEVAVQAIDHCSTFTRNFDIIVENYQIINNQLLVDQSTAVNSWFEYQFDSNSFADPENIELTYECTLTDGSEKPDWITLNSNNRTLNGHTDQTKCDGENIELKIVASDGCNSMSDTFTITFTNQDISVGDSLTNQVKPINTYFEYPFSSDCFSDPENVEITYSATLSDGSPKPNWLDLASSTRTFSGTIPADTICDKFWDLKVTASDGCNSASSNFRITSTNSAPTINKDLDNQTFYVNSQFEFQFDNDCFDDPENAELTYDATLNDGSPLPDWLTFYPSNRTFRGKSLADNCGEVLDIKVTASDPCHSITNNFELTINNPAPILNKQLVRQNAIITLDFEYIFDADTFFNEDGMELTYSASRKGTSDLPSWLQFNSNNRTFSGKPENDLCDSIYEIIVVADDECNTDSGSFYLEVRNRKPVREKDFKDHSIEVFEIIDYTIPEESFSDPDGQELSLKAELAESDSREWPSWLEFNEKSGRFYGNATSCGDPYVIVVSGADTCLDEISGNWTLTILDDPPQALKPFEDQTFFVNAFNSYQFDNGTFIDPNGYALTYEASLSNGEPLPDWLEFDSANRRFTGTASGCTQIFTVKVTAIDKCTSTISQNFEISLVNNPIYVDEGLVDQEMNGNLIFNYTFALDAFGDNDGENKNYNYSFEFIEPKDKKPSWLIFQSKNRRFLGNTPNEDLNYKIKVYASDSCGSIKASSTFKIKITEMDYTTSSHNENTSLSAGIILLISILSIIIVLCLVLFIFYRYHLQRKYQKLWDGKGEFFTAKLPEDDLKHSGDSNNSEDSSTSSSSPDLESNSDIELNNTNNQGDETNQLNNTNILNHDILSDIQVSDLSNESDLLKTESSDHSSSSSTSSFFDNSSNN</sequence>
<dbReference type="SMART" id="SM00736">
    <property type="entry name" value="CADG"/>
    <property type="match status" value="8"/>
</dbReference>
<dbReference type="Gene3D" id="2.60.40.10">
    <property type="entry name" value="Immunoglobulins"/>
    <property type="match status" value="9"/>
</dbReference>
<evidence type="ECO:0000313" key="4">
    <source>
        <dbReference type="EMBL" id="KAJ3449989.1"/>
    </source>
</evidence>